<dbReference type="InterPro" id="IPR025733">
    <property type="entry name" value="PAPs_C"/>
</dbReference>
<dbReference type="GO" id="GO:0003993">
    <property type="term" value="F:acid phosphatase activity"/>
    <property type="evidence" value="ECO:0007669"/>
    <property type="project" value="InterPro"/>
</dbReference>
<dbReference type="Gene3D" id="3.60.21.10">
    <property type="match status" value="1"/>
</dbReference>
<name>A0A7J6WZI1_THATH</name>
<dbReference type="AlphaFoldDB" id="A0A7J6WZI1"/>
<evidence type="ECO:0000313" key="3">
    <source>
        <dbReference type="EMBL" id="KAF5202886.1"/>
    </source>
</evidence>
<keyword evidence="1" id="KW-0732">Signal</keyword>
<protein>
    <submittedName>
        <fullName evidence="3">Purple acid phosphatase</fullName>
    </submittedName>
</protein>
<dbReference type="PANTHER" id="PTHR22953">
    <property type="entry name" value="ACID PHOSPHATASE RELATED"/>
    <property type="match status" value="1"/>
</dbReference>
<dbReference type="Proteomes" id="UP000554482">
    <property type="component" value="Unassembled WGS sequence"/>
</dbReference>
<evidence type="ECO:0000256" key="1">
    <source>
        <dbReference type="ARBA" id="ARBA00022729"/>
    </source>
</evidence>
<organism evidence="3 4">
    <name type="scientific">Thalictrum thalictroides</name>
    <name type="common">Rue-anemone</name>
    <name type="synonym">Anemone thalictroides</name>
    <dbReference type="NCBI Taxonomy" id="46969"/>
    <lineage>
        <taxon>Eukaryota</taxon>
        <taxon>Viridiplantae</taxon>
        <taxon>Streptophyta</taxon>
        <taxon>Embryophyta</taxon>
        <taxon>Tracheophyta</taxon>
        <taxon>Spermatophyta</taxon>
        <taxon>Magnoliopsida</taxon>
        <taxon>Ranunculales</taxon>
        <taxon>Ranunculaceae</taxon>
        <taxon>Thalictroideae</taxon>
        <taxon>Thalictrum</taxon>
    </lineage>
</organism>
<evidence type="ECO:0000313" key="4">
    <source>
        <dbReference type="Proteomes" id="UP000554482"/>
    </source>
</evidence>
<evidence type="ECO:0000259" key="2">
    <source>
        <dbReference type="Pfam" id="PF14008"/>
    </source>
</evidence>
<gene>
    <name evidence="3" type="ORF">FRX31_007528</name>
</gene>
<keyword evidence="4" id="KW-1185">Reference proteome</keyword>
<feature type="domain" description="Purple acid phosphatase C-terminal" evidence="2">
    <location>
        <begin position="40"/>
        <end position="98"/>
    </location>
</feature>
<proteinExistence type="predicted"/>
<dbReference type="InterPro" id="IPR029052">
    <property type="entry name" value="Metallo-depent_PP-like"/>
</dbReference>
<reference evidence="3 4" key="1">
    <citation type="submission" date="2020-06" db="EMBL/GenBank/DDBJ databases">
        <title>Transcriptomic and genomic resources for Thalictrum thalictroides and T. hernandezii: Facilitating candidate gene discovery in an emerging model plant lineage.</title>
        <authorList>
            <person name="Arias T."/>
            <person name="Riano-Pachon D.M."/>
            <person name="Di Stilio V.S."/>
        </authorList>
    </citation>
    <scope>NUCLEOTIDE SEQUENCE [LARGE SCALE GENOMIC DNA]</scope>
    <source>
        <strain evidence="4">cv. WT478/WT964</strain>
        <tissue evidence="3">Leaves</tissue>
    </source>
</reference>
<dbReference type="InterPro" id="IPR039331">
    <property type="entry name" value="PAPs-like"/>
</dbReference>
<dbReference type="PANTHER" id="PTHR22953:SF153">
    <property type="entry name" value="PURPLE ACID PHOSPHATASE"/>
    <property type="match status" value="1"/>
</dbReference>
<dbReference type="Pfam" id="PF14008">
    <property type="entry name" value="Metallophos_C"/>
    <property type="match status" value="1"/>
</dbReference>
<dbReference type="EMBL" id="JABWDY010007511">
    <property type="protein sequence ID" value="KAF5202886.1"/>
    <property type="molecule type" value="Genomic_DNA"/>
</dbReference>
<comment type="caution">
    <text evidence="3">The sequence shown here is derived from an EMBL/GenBank/DDBJ whole genome shotgun (WGS) entry which is preliminary data.</text>
</comment>
<dbReference type="OrthoDB" id="45007at2759"/>
<dbReference type="SUPFAM" id="SSF56300">
    <property type="entry name" value="Metallo-dependent phosphatases"/>
    <property type="match status" value="1"/>
</dbReference>
<accession>A0A7J6WZI1</accession>
<sequence length="113" mass="12960">MKKAIEDLLYGARVDVVFAGHVHAYERFTNVYNDRADDCGPVHITIGDGGNREGLASKYIDPKPEISVFREASFGHRQFEVVNATHSIWEWHRNDDDETKTFISFTETALIRF</sequence>